<protein>
    <submittedName>
        <fullName evidence="2">Uncharacterized protein</fullName>
    </submittedName>
</protein>
<proteinExistence type="predicted"/>
<reference evidence="3" key="1">
    <citation type="submission" date="2016-01" db="EMBL/GenBank/DDBJ databases">
        <title>Draft genome of Chromobacterium sp. F49.</title>
        <authorList>
            <person name="Hong K.W."/>
        </authorList>
    </citation>
    <scope>NUCLEOTIDE SEQUENCE [LARGE SCALE GENOMIC DNA]</scope>
    <source>
        <strain evidence="3">P7IIIA</strain>
    </source>
</reference>
<dbReference type="RefSeq" id="WP_066237124.1">
    <property type="nucleotide sequence ID" value="NZ_LRFC01000001.1"/>
</dbReference>
<gene>
    <name evidence="2" type="ORF">AWM68_03970</name>
</gene>
<evidence type="ECO:0000313" key="3">
    <source>
        <dbReference type="Proteomes" id="UP000076567"/>
    </source>
</evidence>
<dbReference type="Proteomes" id="UP000076567">
    <property type="component" value="Unassembled WGS sequence"/>
</dbReference>
<dbReference type="AlphaFoldDB" id="A0A161TSI2"/>
<sequence>MGQAGSLKSGSGSFSPDKQKVNGKEGALCLLGRSAFDLEGLATATRQVRHLRVTRTNVAHRLSRGKRTPETEINHFH</sequence>
<organism evidence="2 3">
    <name type="scientific">Fictibacillus phosphorivorans</name>
    <dbReference type="NCBI Taxonomy" id="1221500"/>
    <lineage>
        <taxon>Bacteria</taxon>
        <taxon>Bacillati</taxon>
        <taxon>Bacillota</taxon>
        <taxon>Bacilli</taxon>
        <taxon>Bacillales</taxon>
        <taxon>Fictibacillaceae</taxon>
        <taxon>Fictibacillus</taxon>
    </lineage>
</organism>
<feature type="compositionally biased region" description="Polar residues" evidence="1">
    <location>
        <begin position="1"/>
        <end position="16"/>
    </location>
</feature>
<name>A0A161TSI2_9BACL</name>
<accession>A0A161TSI2</accession>
<keyword evidence="3" id="KW-1185">Reference proteome</keyword>
<comment type="caution">
    <text evidence="2">The sequence shown here is derived from an EMBL/GenBank/DDBJ whole genome shotgun (WGS) entry which is preliminary data.</text>
</comment>
<dbReference type="EMBL" id="LRFC01000001">
    <property type="protein sequence ID" value="KZE69431.1"/>
    <property type="molecule type" value="Genomic_DNA"/>
</dbReference>
<evidence type="ECO:0000256" key="1">
    <source>
        <dbReference type="SAM" id="MobiDB-lite"/>
    </source>
</evidence>
<feature type="region of interest" description="Disordered" evidence="1">
    <location>
        <begin position="1"/>
        <end position="21"/>
    </location>
</feature>
<evidence type="ECO:0000313" key="2">
    <source>
        <dbReference type="EMBL" id="KZE69431.1"/>
    </source>
</evidence>